<dbReference type="InterPro" id="IPR024079">
    <property type="entry name" value="MetalloPept_cat_dom_sf"/>
</dbReference>
<feature type="signal peptide" evidence="1">
    <location>
        <begin position="1"/>
        <end position="20"/>
    </location>
</feature>
<proteinExistence type="predicted"/>
<keyword evidence="1" id="KW-0732">Signal</keyword>
<organism evidence="2 3">
    <name type="scientific">Hypsibius exemplaris</name>
    <name type="common">Freshwater tardigrade</name>
    <dbReference type="NCBI Taxonomy" id="2072580"/>
    <lineage>
        <taxon>Eukaryota</taxon>
        <taxon>Metazoa</taxon>
        <taxon>Ecdysozoa</taxon>
        <taxon>Tardigrada</taxon>
        <taxon>Eutardigrada</taxon>
        <taxon>Parachela</taxon>
        <taxon>Hypsibioidea</taxon>
        <taxon>Hypsibiidae</taxon>
        <taxon>Hypsibius</taxon>
    </lineage>
</organism>
<dbReference type="GO" id="GO:0006508">
    <property type="term" value="P:proteolysis"/>
    <property type="evidence" value="ECO:0007669"/>
    <property type="project" value="InterPro"/>
</dbReference>
<protein>
    <submittedName>
        <fullName evidence="2">Uncharacterized protein</fullName>
    </submittedName>
</protein>
<keyword evidence="3" id="KW-1185">Reference proteome</keyword>
<dbReference type="OrthoDB" id="10473629at2759"/>
<reference evidence="3" key="1">
    <citation type="submission" date="2017-01" db="EMBL/GenBank/DDBJ databases">
        <title>Comparative genomics of anhydrobiosis in the tardigrade Hypsibius dujardini.</title>
        <authorList>
            <person name="Yoshida Y."/>
            <person name="Koutsovoulos G."/>
            <person name="Laetsch D."/>
            <person name="Stevens L."/>
            <person name="Kumar S."/>
            <person name="Horikawa D."/>
            <person name="Ishino K."/>
            <person name="Komine S."/>
            <person name="Tomita M."/>
            <person name="Blaxter M."/>
            <person name="Arakawa K."/>
        </authorList>
    </citation>
    <scope>NUCLEOTIDE SEQUENCE [LARGE SCALE GENOMIC DNA]</scope>
    <source>
        <strain evidence="3">Z151</strain>
    </source>
</reference>
<evidence type="ECO:0000256" key="1">
    <source>
        <dbReference type="SAM" id="SignalP"/>
    </source>
</evidence>
<evidence type="ECO:0000313" key="2">
    <source>
        <dbReference type="EMBL" id="OQV17553.1"/>
    </source>
</evidence>
<name>A0A1W0WQX4_HYPEX</name>
<gene>
    <name evidence="2" type="ORF">BV898_08324</name>
</gene>
<dbReference type="EMBL" id="MTYJ01000059">
    <property type="protein sequence ID" value="OQV17553.1"/>
    <property type="molecule type" value="Genomic_DNA"/>
</dbReference>
<comment type="caution">
    <text evidence="2">The sequence shown here is derived from an EMBL/GenBank/DDBJ whole genome shotgun (WGS) entry which is preliminary data.</text>
</comment>
<dbReference type="Proteomes" id="UP000192578">
    <property type="component" value="Unassembled WGS sequence"/>
</dbReference>
<dbReference type="PANTHER" id="PTHR10127:SF850">
    <property type="entry name" value="METALLOENDOPEPTIDASE"/>
    <property type="match status" value="1"/>
</dbReference>
<feature type="chain" id="PRO_5012732170" evidence="1">
    <location>
        <begin position="21"/>
        <end position="552"/>
    </location>
</feature>
<accession>A0A1W0WQX4</accession>
<dbReference type="AlphaFoldDB" id="A0A1W0WQX4"/>
<sequence length="552" mass="60098">MALMMLRFIVSASVIRSALGTYNSDPSFSKWPTATQTQILFSIETGYYTAAEQLMIRNASIQIGLQMKGCIGFTETVRSDTRYKIHISPYTADGVLQTFCYSYQGQWNTAVDNRATEQLMLITRGPYGCLDGTLHSILKYFVIVLGKRNEHQRADRETVGINVLSGNLQTSPYPLTNAYRLYQTNEAYWLLFPYDYCSITHNQVKDYANAGTNGFNIINDPKAIPKLDRISNTDCKLLSLIYSCPASNCDPMDCVAERQKALNGATATTAPTVAATTTPALPSTTTGPNCPSNIFCTNPPDEASYLLGPYQLYQTLLLFSGPCVMEYKFNWDSVTGIGGTIAPTQPPKLITSYFPGPGGATATPPLSVNYFQNSPLNDGSLTLTMCGAATRSCLTCREDPGVEFQSTGASSCPNPAATGVLDPDAIATSATSQMYLLQNPSQVMQYVVLKSSGNTEIGLMNNDFSTLYQSTTGFLQGQSTITKITAIQIIQDQQGFNPQYMAVFGTGANGKGYIGFVTMALDADPNLPFQTAPFDWIEEPNPIGQEIQTYCP</sequence>
<dbReference type="PANTHER" id="PTHR10127">
    <property type="entry name" value="DISCOIDIN, CUB, EGF, LAMININ , AND ZINC METALLOPROTEASE DOMAIN CONTAINING"/>
    <property type="match status" value="1"/>
</dbReference>
<evidence type="ECO:0000313" key="3">
    <source>
        <dbReference type="Proteomes" id="UP000192578"/>
    </source>
</evidence>
<dbReference type="GO" id="GO:0004222">
    <property type="term" value="F:metalloendopeptidase activity"/>
    <property type="evidence" value="ECO:0007669"/>
    <property type="project" value="InterPro"/>
</dbReference>
<dbReference type="Gene3D" id="3.40.390.10">
    <property type="entry name" value="Collagenase (Catalytic Domain)"/>
    <property type="match status" value="1"/>
</dbReference>